<proteinExistence type="inferred from homology"/>
<dbReference type="Gene3D" id="3.30.300.30">
    <property type="match status" value="1"/>
</dbReference>
<dbReference type="OrthoDB" id="9803968at2"/>
<dbReference type="FunFam" id="3.30.300.30:FF:000008">
    <property type="entry name" value="2,3-dihydroxybenzoate-AMP ligase"/>
    <property type="match status" value="1"/>
</dbReference>
<dbReference type="InterPro" id="IPR045851">
    <property type="entry name" value="AMP-bd_C_sf"/>
</dbReference>
<dbReference type="CDD" id="cd05941">
    <property type="entry name" value="MCS"/>
    <property type="match status" value="1"/>
</dbReference>
<comment type="catalytic activity">
    <reaction evidence="3">
        <text>3-(methylsulfanyl)propanoate + ATP + CoA = 3-(methylsulfanyl)propanoyl-CoA + AMP + diphosphate</text>
        <dbReference type="Rhea" id="RHEA:43052"/>
        <dbReference type="ChEBI" id="CHEBI:30616"/>
        <dbReference type="ChEBI" id="CHEBI:33019"/>
        <dbReference type="ChEBI" id="CHEBI:49016"/>
        <dbReference type="ChEBI" id="CHEBI:57287"/>
        <dbReference type="ChEBI" id="CHEBI:82815"/>
        <dbReference type="ChEBI" id="CHEBI:456215"/>
        <dbReference type="EC" id="6.2.1.44"/>
    </reaction>
    <physiologicalReaction direction="left-to-right" evidence="3">
        <dbReference type="Rhea" id="RHEA:43053"/>
    </physiologicalReaction>
</comment>
<dbReference type="RefSeq" id="WP_094456582.1">
    <property type="nucleotide sequence ID" value="NZ_NOXU01000029.1"/>
</dbReference>
<evidence type="ECO:0000256" key="5">
    <source>
        <dbReference type="ARBA" id="ARBA00067668"/>
    </source>
</evidence>
<feature type="domain" description="AMP-dependent synthetase/ligase" evidence="6">
    <location>
        <begin position="18"/>
        <end position="371"/>
    </location>
</feature>
<name>A0A255YY54_9PROT</name>
<gene>
    <name evidence="8" type="ORF">CHU95_11985</name>
</gene>
<evidence type="ECO:0000313" key="8">
    <source>
        <dbReference type="EMBL" id="OYQ34173.1"/>
    </source>
</evidence>
<dbReference type="GO" id="GO:0006631">
    <property type="term" value="P:fatty acid metabolic process"/>
    <property type="evidence" value="ECO:0007669"/>
    <property type="project" value="TreeGrafter"/>
</dbReference>
<feature type="domain" description="AMP-binding enzyme C-terminal" evidence="7">
    <location>
        <begin position="422"/>
        <end position="498"/>
    </location>
</feature>
<dbReference type="GO" id="GO:0031956">
    <property type="term" value="F:medium-chain fatty acid-CoA ligase activity"/>
    <property type="evidence" value="ECO:0007669"/>
    <property type="project" value="TreeGrafter"/>
</dbReference>
<evidence type="ECO:0000259" key="7">
    <source>
        <dbReference type="Pfam" id="PF13193"/>
    </source>
</evidence>
<organism evidence="8 9">
    <name type="scientific">Niveispirillum lacus</name>
    <dbReference type="NCBI Taxonomy" id="1981099"/>
    <lineage>
        <taxon>Bacteria</taxon>
        <taxon>Pseudomonadati</taxon>
        <taxon>Pseudomonadota</taxon>
        <taxon>Alphaproteobacteria</taxon>
        <taxon>Rhodospirillales</taxon>
        <taxon>Azospirillaceae</taxon>
        <taxon>Niveispirillum</taxon>
    </lineage>
</organism>
<dbReference type="InterPro" id="IPR000873">
    <property type="entry name" value="AMP-dep_synth/lig_dom"/>
</dbReference>
<evidence type="ECO:0000313" key="9">
    <source>
        <dbReference type="Proteomes" id="UP000216998"/>
    </source>
</evidence>
<dbReference type="InterPro" id="IPR042099">
    <property type="entry name" value="ANL_N_sf"/>
</dbReference>
<evidence type="ECO:0000256" key="2">
    <source>
        <dbReference type="ARBA" id="ARBA00022598"/>
    </source>
</evidence>
<dbReference type="Pfam" id="PF00501">
    <property type="entry name" value="AMP-binding"/>
    <property type="match status" value="1"/>
</dbReference>
<dbReference type="PROSITE" id="PS00455">
    <property type="entry name" value="AMP_BINDING"/>
    <property type="match status" value="1"/>
</dbReference>
<dbReference type="InterPro" id="IPR025110">
    <property type="entry name" value="AMP-bd_C"/>
</dbReference>
<protein>
    <recommendedName>
        <fullName evidence="5">3-methylmercaptopropionyl-CoA ligase</fullName>
        <ecNumber evidence="4">6.2.1.44</ecNumber>
    </recommendedName>
</protein>
<dbReference type="PANTHER" id="PTHR43201">
    <property type="entry name" value="ACYL-COA SYNTHETASE"/>
    <property type="match status" value="1"/>
</dbReference>
<accession>A0A255YY54</accession>
<dbReference type="AlphaFoldDB" id="A0A255YY54"/>
<dbReference type="Gene3D" id="3.40.50.12780">
    <property type="entry name" value="N-terminal domain of ligase-like"/>
    <property type="match status" value="1"/>
</dbReference>
<reference evidence="8 9" key="1">
    <citation type="submission" date="2017-07" db="EMBL/GenBank/DDBJ databases">
        <title>Niveispirillum cyanobacteriorum sp. nov., isolated from cyanobacterial aggregates in a eutrophic lake.</title>
        <authorList>
            <person name="Cai H."/>
        </authorList>
    </citation>
    <scope>NUCLEOTIDE SEQUENCE [LARGE SCALE GENOMIC DNA]</scope>
    <source>
        <strain evidence="9">TH1-14</strain>
    </source>
</reference>
<dbReference type="PANTHER" id="PTHR43201:SF8">
    <property type="entry name" value="ACYL-COA SYNTHETASE FAMILY MEMBER 3"/>
    <property type="match status" value="1"/>
</dbReference>
<sequence>MSAGKSGNLYHLFESRFPADPAARFLTLMDGPRQGVWYNYADMASISARFAHAMMALGVKRGDRVAVQVEKSAENLFLYLATLRMGAVYLPLNTAYQKGEVSYFLEDAAPTLFVCRPEDEAGMKALAVQCGVPAVATLGIAADGSLADMTIDLPHDFETVALGEDELAAILYTSGTTGRSKGAMTSHGNLASNALTLHQLWGFVPGDVLLHALPIFHVHGLFVATNTTLLNGGHMLFLSKFDADRVVELLPQASVLMGVPTFYTRLLSHPGFTRDLVAHMRLFISGSAPLLADTHTEFFARTGHAILERYGMTEAGMITSNPLNGDRVPGTVGFPLPGVSLRIADEKGALLGTDTIGQIEIKGPNLFKGYWNKPEKTAEDMRADGFFITGDVGKVDARGYVHIVGRAKDLVICGGFNVYPKEIETVLDAIDGVVESAVIGLPHPDFGEAVAAVIQKKPGRDDVTEASIIAHVKGELANFKVPKRVWFVDELPRNQMGKVQKAALREQHKGAFAG</sequence>
<comment type="caution">
    <text evidence="8">The sequence shown here is derived from an EMBL/GenBank/DDBJ whole genome shotgun (WGS) entry which is preliminary data.</text>
</comment>
<comment type="similarity">
    <text evidence="1">Belongs to the ATP-dependent AMP-binding enzyme family.</text>
</comment>
<dbReference type="SUPFAM" id="SSF56801">
    <property type="entry name" value="Acetyl-CoA synthetase-like"/>
    <property type="match status" value="1"/>
</dbReference>
<dbReference type="InterPro" id="IPR020845">
    <property type="entry name" value="AMP-binding_CS"/>
</dbReference>
<dbReference type="Pfam" id="PF13193">
    <property type="entry name" value="AMP-binding_C"/>
    <property type="match status" value="1"/>
</dbReference>
<dbReference type="NCBIfam" id="NF005702">
    <property type="entry name" value="PRK07514.1"/>
    <property type="match status" value="1"/>
</dbReference>
<evidence type="ECO:0000259" key="6">
    <source>
        <dbReference type="Pfam" id="PF00501"/>
    </source>
</evidence>
<evidence type="ECO:0000256" key="3">
    <source>
        <dbReference type="ARBA" id="ARBA00051915"/>
    </source>
</evidence>
<keyword evidence="2" id="KW-0436">Ligase</keyword>
<dbReference type="Proteomes" id="UP000216998">
    <property type="component" value="Unassembled WGS sequence"/>
</dbReference>
<evidence type="ECO:0000256" key="1">
    <source>
        <dbReference type="ARBA" id="ARBA00006432"/>
    </source>
</evidence>
<keyword evidence="9" id="KW-1185">Reference proteome</keyword>
<dbReference type="EMBL" id="NOXU01000029">
    <property type="protein sequence ID" value="OYQ34173.1"/>
    <property type="molecule type" value="Genomic_DNA"/>
</dbReference>
<evidence type="ECO:0000256" key="4">
    <source>
        <dbReference type="ARBA" id="ARBA00066616"/>
    </source>
</evidence>
<dbReference type="EC" id="6.2.1.44" evidence="4"/>